<organism evidence="2 3">
    <name type="scientific">Aegilops tauschii subsp. strangulata</name>
    <name type="common">Goatgrass</name>
    <dbReference type="NCBI Taxonomy" id="200361"/>
    <lineage>
        <taxon>Eukaryota</taxon>
        <taxon>Viridiplantae</taxon>
        <taxon>Streptophyta</taxon>
        <taxon>Embryophyta</taxon>
        <taxon>Tracheophyta</taxon>
        <taxon>Spermatophyta</taxon>
        <taxon>Magnoliopsida</taxon>
        <taxon>Liliopsida</taxon>
        <taxon>Poales</taxon>
        <taxon>Poaceae</taxon>
        <taxon>BOP clade</taxon>
        <taxon>Pooideae</taxon>
        <taxon>Triticodae</taxon>
        <taxon>Triticeae</taxon>
        <taxon>Triticinae</taxon>
        <taxon>Aegilops</taxon>
    </lineage>
</organism>
<reference evidence="3" key="1">
    <citation type="journal article" date="2014" name="Science">
        <title>Ancient hybridizations among the ancestral genomes of bread wheat.</title>
        <authorList>
            <consortium name="International Wheat Genome Sequencing Consortium,"/>
            <person name="Marcussen T."/>
            <person name="Sandve S.R."/>
            <person name="Heier L."/>
            <person name="Spannagl M."/>
            <person name="Pfeifer M."/>
            <person name="Jakobsen K.S."/>
            <person name="Wulff B.B."/>
            <person name="Steuernagel B."/>
            <person name="Mayer K.F."/>
            <person name="Olsen O.A."/>
        </authorList>
    </citation>
    <scope>NUCLEOTIDE SEQUENCE [LARGE SCALE GENOMIC DNA]</scope>
    <source>
        <strain evidence="3">cv. AL8/78</strain>
    </source>
</reference>
<evidence type="ECO:0000313" key="3">
    <source>
        <dbReference type="Proteomes" id="UP000015105"/>
    </source>
</evidence>
<evidence type="ECO:0000256" key="1">
    <source>
        <dbReference type="SAM" id="MobiDB-lite"/>
    </source>
</evidence>
<reference evidence="3" key="2">
    <citation type="journal article" date="2017" name="Nat. Plants">
        <title>The Aegilops tauschii genome reveals multiple impacts of transposons.</title>
        <authorList>
            <person name="Zhao G."/>
            <person name="Zou C."/>
            <person name="Li K."/>
            <person name="Wang K."/>
            <person name="Li T."/>
            <person name="Gao L."/>
            <person name="Zhang X."/>
            <person name="Wang H."/>
            <person name="Yang Z."/>
            <person name="Liu X."/>
            <person name="Jiang W."/>
            <person name="Mao L."/>
            <person name="Kong X."/>
            <person name="Jiao Y."/>
            <person name="Jia J."/>
        </authorList>
    </citation>
    <scope>NUCLEOTIDE SEQUENCE [LARGE SCALE GENOMIC DNA]</scope>
    <source>
        <strain evidence="3">cv. AL8/78</strain>
    </source>
</reference>
<name>A0A452ZWQ3_AEGTS</name>
<feature type="region of interest" description="Disordered" evidence="1">
    <location>
        <begin position="1"/>
        <end position="130"/>
    </location>
</feature>
<dbReference type="Proteomes" id="UP000015105">
    <property type="component" value="Chromosome 1D"/>
</dbReference>
<feature type="compositionally biased region" description="Low complexity" evidence="1">
    <location>
        <begin position="84"/>
        <end position="93"/>
    </location>
</feature>
<sequence>LAAASSCTPALAPAPPARAPRPHLSPPLQTLPRRPPPPPLLLALASHAPPSPGRPRSRTLPHLPRQQIDAAGPVHRVSPPPSSSPASAQVRPRPTARPHLSPLQTLPRRPPPPPLLLALASRAPPSLGRPRSRTLPHLLRQQIDAAGPVHRVSLPPSSSPASAQVCTLRVTFICVESYVGHLSRP</sequence>
<feature type="compositionally biased region" description="Low complexity" evidence="1">
    <location>
        <begin position="1"/>
        <end position="11"/>
    </location>
</feature>
<reference evidence="2" key="3">
    <citation type="journal article" date="2017" name="Nature">
        <title>Genome sequence of the progenitor of the wheat D genome Aegilops tauschii.</title>
        <authorList>
            <person name="Luo M.C."/>
            <person name="Gu Y.Q."/>
            <person name="Puiu D."/>
            <person name="Wang H."/>
            <person name="Twardziok S.O."/>
            <person name="Deal K.R."/>
            <person name="Huo N."/>
            <person name="Zhu T."/>
            <person name="Wang L."/>
            <person name="Wang Y."/>
            <person name="McGuire P.E."/>
            <person name="Liu S."/>
            <person name="Long H."/>
            <person name="Ramasamy R.K."/>
            <person name="Rodriguez J.C."/>
            <person name="Van S.L."/>
            <person name="Yuan L."/>
            <person name="Wang Z."/>
            <person name="Xia Z."/>
            <person name="Xiao L."/>
            <person name="Anderson O.D."/>
            <person name="Ouyang S."/>
            <person name="Liang Y."/>
            <person name="Zimin A.V."/>
            <person name="Pertea G."/>
            <person name="Qi P."/>
            <person name="Bennetzen J.L."/>
            <person name="Dai X."/>
            <person name="Dawson M.W."/>
            <person name="Muller H.G."/>
            <person name="Kugler K."/>
            <person name="Rivarola-Duarte L."/>
            <person name="Spannagl M."/>
            <person name="Mayer K.F.X."/>
            <person name="Lu F.H."/>
            <person name="Bevan M.W."/>
            <person name="Leroy P."/>
            <person name="Li P."/>
            <person name="You F.M."/>
            <person name="Sun Q."/>
            <person name="Liu Z."/>
            <person name="Lyons E."/>
            <person name="Wicker T."/>
            <person name="Salzberg S.L."/>
            <person name="Devos K.M."/>
            <person name="Dvorak J."/>
        </authorList>
    </citation>
    <scope>NUCLEOTIDE SEQUENCE [LARGE SCALE GENOMIC DNA]</scope>
    <source>
        <strain evidence="2">cv. AL8/78</strain>
    </source>
</reference>
<reference evidence="2" key="4">
    <citation type="submission" date="2019-03" db="UniProtKB">
        <authorList>
            <consortium name="EnsemblPlants"/>
        </authorList>
    </citation>
    <scope>IDENTIFICATION</scope>
</reference>
<protein>
    <submittedName>
        <fullName evidence="2">Uncharacterized protein</fullName>
    </submittedName>
</protein>
<dbReference type="EnsemblPlants" id="AET1Gv20951900.1">
    <property type="protein sequence ID" value="AET1Gv20951900.1"/>
    <property type="gene ID" value="AET1Gv20951900"/>
</dbReference>
<accession>A0A452ZWQ3</accession>
<feature type="compositionally biased region" description="Pro residues" evidence="1">
    <location>
        <begin position="12"/>
        <end position="25"/>
    </location>
</feature>
<proteinExistence type="predicted"/>
<reference evidence="2" key="5">
    <citation type="journal article" date="2021" name="G3 (Bethesda)">
        <title>Aegilops tauschii genome assembly Aet v5.0 features greater sequence contiguity and improved annotation.</title>
        <authorList>
            <person name="Wang L."/>
            <person name="Zhu T."/>
            <person name="Rodriguez J.C."/>
            <person name="Deal K.R."/>
            <person name="Dubcovsky J."/>
            <person name="McGuire P.E."/>
            <person name="Lux T."/>
            <person name="Spannagl M."/>
            <person name="Mayer K.F.X."/>
            <person name="Baldrich P."/>
            <person name="Meyers B.C."/>
            <person name="Huo N."/>
            <person name="Gu Y.Q."/>
            <person name="Zhou H."/>
            <person name="Devos K.M."/>
            <person name="Bennetzen J.L."/>
            <person name="Unver T."/>
            <person name="Budak H."/>
            <person name="Gulick P.J."/>
            <person name="Galiba G."/>
            <person name="Kalapos B."/>
            <person name="Nelson D.R."/>
            <person name="Li P."/>
            <person name="You F.M."/>
            <person name="Luo M.C."/>
            <person name="Dvorak J."/>
        </authorList>
    </citation>
    <scope>NUCLEOTIDE SEQUENCE [LARGE SCALE GENOMIC DNA]</scope>
    <source>
        <strain evidence="2">cv. AL8/78</strain>
    </source>
</reference>
<keyword evidence="3" id="KW-1185">Reference proteome</keyword>
<feature type="compositionally biased region" description="Low complexity" evidence="1">
    <location>
        <begin position="116"/>
        <end position="126"/>
    </location>
</feature>
<evidence type="ECO:0000313" key="2">
    <source>
        <dbReference type="EnsemblPlants" id="AET1Gv20951900.1"/>
    </source>
</evidence>
<dbReference type="AlphaFoldDB" id="A0A452ZWQ3"/>
<dbReference type="Gramene" id="AET1Gv20951900.1">
    <property type="protein sequence ID" value="AET1Gv20951900.1"/>
    <property type="gene ID" value="AET1Gv20951900"/>
</dbReference>